<dbReference type="Proteomes" id="UP001500909">
    <property type="component" value="Unassembled WGS sequence"/>
</dbReference>
<sequence>MTVFAHWRRTSELDIFGDADFQACIPPGRTPTGVASFSARTWPTGTAWVALAEALGGMWIIEYAEQEQWRRLEADGTLETIDELAAASESLLELREHVFPSPALPPREANPQFVPLGAEDWDFEPALVGALARGAAPTRLTVQLDGHGEGIDHRPLMAAAARSTEARIDIEDRLLLVRSLRGEELIGLSLLICEGP</sequence>
<dbReference type="RefSeq" id="WP_346099526.1">
    <property type="nucleotide sequence ID" value="NZ_BAAABY010000054.1"/>
</dbReference>
<dbReference type="EMBL" id="BAAABY010000054">
    <property type="protein sequence ID" value="GAA0494825.1"/>
    <property type="molecule type" value="Genomic_DNA"/>
</dbReference>
<name>A0ABN1BCG3_9ACTN</name>
<evidence type="ECO:0000313" key="2">
    <source>
        <dbReference type="Proteomes" id="UP001500909"/>
    </source>
</evidence>
<keyword evidence="2" id="KW-1185">Reference proteome</keyword>
<comment type="caution">
    <text evidence="1">The sequence shown here is derived from an EMBL/GenBank/DDBJ whole genome shotgun (WGS) entry which is preliminary data.</text>
</comment>
<reference evidence="1 2" key="1">
    <citation type="journal article" date="2019" name="Int. J. Syst. Evol. Microbiol.">
        <title>The Global Catalogue of Microorganisms (GCM) 10K type strain sequencing project: providing services to taxonomists for standard genome sequencing and annotation.</title>
        <authorList>
            <consortium name="The Broad Institute Genomics Platform"/>
            <consortium name="The Broad Institute Genome Sequencing Center for Infectious Disease"/>
            <person name="Wu L."/>
            <person name="Ma J."/>
        </authorList>
    </citation>
    <scope>NUCLEOTIDE SEQUENCE [LARGE SCALE GENOMIC DNA]</scope>
    <source>
        <strain evidence="1 2">JCM 4805</strain>
    </source>
</reference>
<accession>A0ABN1BCG3</accession>
<organism evidence="1 2">
    <name type="scientific">Streptomyces olivaceiscleroticus</name>
    <dbReference type="NCBI Taxonomy" id="68245"/>
    <lineage>
        <taxon>Bacteria</taxon>
        <taxon>Bacillati</taxon>
        <taxon>Actinomycetota</taxon>
        <taxon>Actinomycetes</taxon>
        <taxon>Kitasatosporales</taxon>
        <taxon>Streptomycetaceae</taxon>
        <taxon>Streptomyces</taxon>
    </lineage>
</organism>
<gene>
    <name evidence="1" type="ORF">GCM10010361_70240</name>
</gene>
<protein>
    <submittedName>
        <fullName evidence="1">Uncharacterized protein</fullName>
    </submittedName>
</protein>
<evidence type="ECO:0000313" key="1">
    <source>
        <dbReference type="EMBL" id="GAA0494825.1"/>
    </source>
</evidence>
<proteinExistence type="predicted"/>